<organism evidence="8 9">
    <name type="scientific">Hymenobacter frigidus</name>
    <dbReference type="NCBI Taxonomy" id="1524095"/>
    <lineage>
        <taxon>Bacteria</taxon>
        <taxon>Pseudomonadati</taxon>
        <taxon>Bacteroidota</taxon>
        <taxon>Cytophagia</taxon>
        <taxon>Cytophagales</taxon>
        <taxon>Hymenobacteraceae</taxon>
        <taxon>Hymenobacter</taxon>
    </lineage>
</organism>
<keyword evidence="4 5" id="KW-0720">Serine protease</keyword>
<keyword evidence="2 5" id="KW-0645">Protease</keyword>
<dbReference type="Gene3D" id="2.60.120.380">
    <property type="match status" value="1"/>
</dbReference>
<keyword evidence="3 5" id="KW-0378">Hydrolase</keyword>
<evidence type="ECO:0000256" key="6">
    <source>
        <dbReference type="SAM" id="SignalP"/>
    </source>
</evidence>
<dbReference type="PROSITE" id="PS50093">
    <property type="entry name" value="PKD"/>
    <property type="match status" value="1"/>
</dbReference>
<dbReference type="PRINTS" id="PR00723">
    <property type="entry name" value="SUBTILISIN"/>
</dbReference>
<feature type="domain" description="PKD" evidence="7">
    <location>
        <begin position="848"/>
        <end position="924"/>
    </location>
</feature>
<feature type="active site" description="Charge relay system" evidence="5">
    <location>
        <position position="447"/>
    </location>
</feature>
<dbReference type="CDD" id="cd00146">
    <property type="entry name" value="PKD"/>
    <property type="match status" value="1"/>
</dbReference>
<dbReference type="InterPro" id="IPR022409">
    <property type="entry name" value="PKD/Chitinase_dom"/>
</dbReference>
<dbReference type="Gene3D" id="2.60.40.10">
    <property type="entry name" value="Immunoglobulins"/>
    <property type="match status" value="2"/>
</dbReference>
<evidence type="ECO:0000313" key="8">
    <source>
        <dbReference type="EMBL" id="GGH84487.1"/>
    </source>
</evidence>
<protein>
    <recommendedName>
        <fullName evidence="7">PKD domain-containing protein</fullName>
    </recommendedName>
</protein>
<dbReference type="InterPro" id="IPR036852">
    <property type="entry name" value="Peptidase_S8/S53_dom_sf"/>
</dbReference>
<evidence type="ECO:0000313" key="9">
    <source>
        <dbReference type="Proteomes" id="UP000637774"/>
    </source>
</evidence>
<dbReference type="SMART" id="SM00089">
    <property type="entry name" value="PKD"/>
    <property type="match status" value="1"/>
</dbReference>
<dbReference type="InterPro" id="IPR008979">
    <property type="entry name" value="Galactose-bd-like_sf"/>
</dbReference>
<comment type="caution">
    <text evidence="8">The sequence shown here is derived from an EMBL/GenBank/DDBJ whole genome shotgun (WGS) entry which is preliminary data.</text>
</comment>
<evidence type="ECO:0000256" key="5">
    <source>
        <dbReference type="PROSITE-ProRule" id="PRU01240"/>
    </source>
</evidence>
<dbReference type="Proteomes" id="UP000637774">
    <property type="component" value="Unassembled WGS sequence"/>
</dbReference>
<evidence type="ECO:0000256" key="2">
    <source>
        <dbReference type="ARBA" id="ARBA00022670"/>
    </source>
</evidence>
<dbReference type="Gene3D" id="2.60.120.200">
    <property type="match status" value="1"/>
</dbReference>
<comment type="similarity">
    <text evidence="1 5">Belongs to the peptidase S8 family.</text>
</comment>
<feature type="chain" id="PRO_5045158036" description="PKD domain-containing protein" evidence="6">
    <location>
        <begin position="23"/>
        <end position="1202"/>
    </location>
</feature>
<dbReference type="PROSITE" id="PS00138">
    <property type="entry name" value="SUBTILASE_SER"/>
    <property type="match status" value="1"/>
</dbReference>
<dbReference type="InterPro" id="IPR026444">
    <property type="entry name" value="Secre_tail"/>
</dbReference>
<dbReference type="SUPFAM" id="SSF49299">
    <property type="entry name" value="PKD domain"/>
    <property type="match status" value="1"/>
</dbReference>
<dbReference type="InterPro" id="IPR035986">
    <property type="entry name" value="PKD_dom_sf"/>
</dbReference>
<reference evidence="9" key="1">
    <citation type="journal article" date="2019" name="Int. J. Syst. Evol. Microbiol.">
        <title>The Global Catalogue of Microorganisms (GCM) 10K type strain sequencing project: providing services to taxonomists for standard genome sequencing and annotation.</title>
        <authorList>
            <consortium name="The Broad Institute Genomics Platform"/>
            <consortium name="The Broad Institute Genome Sequencing Center for Infectious Disease"/>
            <person name="Wu L."/>
            <person name="Ma J."/>
        </authorList>
    </citation>
    <scope>NUCLEOTIDE SEQUENCE [LARGE SCALE GENOMIC DNA]</scope>
    <source>
        <strain evidence="9">CGMCC 1.14966</strain>
    </source>
</reference>
<dbReference type="InterPro" id="IPR000209">
    <property type="entry name" value="Peptidase_S8/S53_dom"/>
</dbReference>
<dbReference type="SUPFAM" id="SSF52743">
    <property type="entry name" value="Subtilisin-like"/>
    <property type="match status" value="1"/>
</dbReference>
<dbReference type="NCBIfam" id="TIGR04183">
    <property type="entry name" value="Por_Secre_tail"/>
    <property type="match status" value="1"/>
</dbReference>
<dbReference type="Gene3D" id="3.40.50.200">
    <property type="entry name" value="Peptidase S8/S53 domain"/>
    <property type="match status" value="1"/>
</dbReference>
<feature type="active site" description="Charge relay system" evidence="5">
    <location>
        <position position="251"/>
    </location>
</feature>
<name>A0ABQ2A595_9BACT</name>
<evidence type="ECO:0000256" key="1">
    <source>
        <dbReference type="ARBA" id="ARBA00011073"/>
    </source>
</evidence>
<keyword evidence="9" id="KW-1185">Reference proteome</keyword>
<accession>A0ABQ2A595</accession>
<dbReference type="PANTHER" id="PTHR43399">
    <property type="entry name" value="SUBTILISIN-RELATED"/>
    <property type="match status" value="1"/>
</dbReference>
<dbReference type="Pfam" id="PF00801">
    <property type="entry name" value="PKD"/>
    <property type="match status" value="1"/>
</dbReference>
<dbReference type="SUPFAM" id="SSF49785">
    <property type="entry name" value="Galactose-binding domain-like"/>
    <property type="match status" value="1"/>
</dbReference>
<evidence type="ECO:0000256" key="3">
    <source>
        <dbReference type="ARBA" id="ARBA00022801"/>
    </source>
</evidence>
<sequence length="1202" mass="126517">MKYLYRTALAAALSLPALGALAQPIAPATEAFALRLAVGDVVPSANATAWLAAPATTPADAWQGRVYRLLQFTHLPTDAQKAALRRAGVVLFDYLPLNAYTASLPATLAHSQLAGLGLRSVAPMPGRWKLAGALAQGTVPTHARRGDARLEVVLTYYPALTPAQAVAALSSAEFRVVGQDDFAHQLHVVLAEAAVPSLTGLPWVSTVEAAPAPGVPENFRARTDHRANALAADYGAGRHYDGRGVTVGHGDDGAIGPHIDFQGRVDVSTAGASLGDHGDHVAGTIMGAGNLEPRHRGQAVGAFNFYQNYPNNITQAPANYNSATRRVRITSSSYGDGNNAGYTSLARALDQQMRQLPFLMHVFSAGNSGTSDFGYGAGAGWGNITGGQKMAKNVLTVGNVTYQDALAGSSSRGPANDGRIKPEVCAVGTNVTSTYGGNLYATISGTSMACPGVSGVSAQLVGAYRSLNAGAEAPAALLKALLMNTAEDLGNPGPDFRYGYGRINGLRAVRVLEGRTYFRDSLTQGQSRTFTVPAAVGKKQLRVMLHWTDYEGAANARPALVNNLDLTGAIAGPATPPQPTLLPWILDHRPTAAQLNTAAGRGRDSINNVEQITIDNPTATGGYSFTVTGRAVPQGRQGFWVIYSYIDEGVELTYPLGGEGLVPGETETIRWDAADSSLPYTVEYTTDNGATYLPIATNLAGTVRHTDWVVPAGLAAGRVRVRVTRGTVTSQSPAFFTVAPLPTALRSEYRCATESRLSWTASTGATAYTVYKLGAQYMDSLTTVTTPFAMLPLGSGSDYWFAVRARGANGLLSRRTRAIYQPAGSRDCPGPPLTLFEPSAALVCPSSTVLLSDSSQSVPTSWAWVISPSAGVTFVNGTSATSQNPRVQFANPGTYTVALTATNSYGPGTTATRTNLITVTNGLPVAFTETFQTVPAAFPPAGWRVINPSSNYTWALSTALAVGPDNGNRRLPMVNNYNDRLRGAEDYLLTPPLNLAGTTSPELTFAIAYQPYGPASNDGLRVDISTDCGTTFVPTGYLKRGAALATVATPNTSAFVPTSATQWRQETVDLRSFRTAGAPTGQVQSVLLRFVNLNDYGNNLYLTNVGVAERVVSAATAGRQVDAFTAAPVPFAGQLRVAVAAAPAGAATLQLLDALGREVRRLPLTLRSSAQQIEFDTENLPAGVYVLRLNSASGIQQLKVLK</sequence>
<dbReference type="RefSeq" id="WP_188561591.1">
    <property type="nucleotide sequence ID" value="NZ_BMGY01000012.1"/>
</dbReference>
<proteinExistence type="inferred from homology"/>
<dbReference type="InterPro" id="IPR000601">
    <property type="entry name" value="PKD_dom"/>
</dbReference>
<feature type="signal peptide" evidence="6">
    <location>
        <begin position="1"/>
        <end position="22"/>
    </location>
</feature>
<dbReference type="InterPro" id="IPR023828">
    <property type="entry name" value="Peptidase_S8_Ser-AS"/>
</dbReference>
<dbReference type="InterPro" id="IPR013783">
    <property type="entry name" value="Ig-like_fold"/>
</dbReference>
<dbReference type="Pfam" id="PF00082">
    <property type="entry name" value="Peptidase_S8"/>
    <property type="match status" value="1"/>
</dbReference>
<dbReference type="InterPro" id="IPR015500">
    <property type="entry name" value="Peptidase_S8_subtilisin-rel"/>
</dbReference>
<dbReference type="EMBL" id="BMGY01000012">
    <property type="protein sequence ID" value="GGH84487.1"/>
    <property type="molecule type" value="Genomic_DNA"/>
</dbReference>
<dbReference type="InterPro" id="IPR051048">
    <property type="entry name" value="Peptidase_S8/S53_subtilisin"/>
</dbReference>
<dbReference type="PANTHER" id="PTHR43399:SF4">
    <property type="entry name" value="CELL WALL-ASSOCIATED PROTEASE"/>
    <property type="match status" value="1"/>
</dbReference>
<dbReference type="PROSITE" id="PS51892">
    <property type="entry name" value="SUBTILASE"/>
    <property type="match status" value="1"/>
</dbReference>
<feature type="active site" description="Charge relay system" evidence="5">
    <location>
        <position position="277"/>
    </location>
</feature>
<gene>
    <name evidence="8" type="ORF">GCM10011495_16520</name>
</gene>
<evidence type="ECO:0000256" key="4">
    <source>
        <dbReference type="ARBA" id="ARBA00022825"/>
    </source>
</evidence>
<dbReference type="NCBIfam" id="NF038128">
    <property type="entry name" value="choice_anch_J"/>
    <property type="match status" value="1"/>
</dbReference>
<evidence type="ECO:0000259" key="7">
    <source>
        <dbReference type="PROSITE" id="PS50093"/>
    </source>
</evidence>
<keyword evidence="6" id="KW-0732">Signal</keyword>